<evidence type="ECO:0000256" key="1">
    <source>
        <dbReference type="SAM" id="MobiDB-lite"/>
    </source>
</evidence>
<organism evidence="2 3">
    <name type="scientific">Myxococcus xanthus (strain DK1622)</name>
    <dbReference type="NCBI Taxonomy" id="246197"/>
    <lineage>
        <taxon>Bacteria</taxon>
        <taxon>Pseudomonadati</taxon>
        <taxon>Myxococcota</taxon>
        <taxon>Myxococcia</taxon>
        <taxon>Myxococcales</taxon>
        <taxon>Cystobacterineae</taxon>
        <taxon>Myxococcaceae</taxon>
        <taxon>Myxococcus</taxon>
    </lineage>
</organism>
<protein>
    <submittedName>
        <fullName evidence="2">Uncharacterized protein</fullName>
    </submittedName>
</protein>
<dbReference type="EMBL" id="CP000113">
    <property type="protein sequence ID" value="ABF86205.1"/>
    <property type="molecule type" value="Genomic_DNA"/>
</dbReference>
<dbReference type="HOGENOM" id="CLU_2207189_0_0_7"/>
<dbReference type="EnsemblBacteria" id="ABF86205">
    <property type="protein sequence ID" value="ABF86205"/>
    <property type="gene ID" value="MXAN_7300"/>
</dbReference>
<proteinExistence type="predicted"/>
<dbReference type="KEGG" id="mxa:MXAN_7300"/>
<feature type="compositionally biased region" description="Polar residues" evidence="1">
    <location>
        <begin position="24"/>
        <end position="37"/>
    </location>
</feature>
<accession>Q1CW10</accession>
<feature type="compositionally biased region" description="Basic and acidic residues" evidence="1">
    <location>
        <begin position="91"/>
        <end position="107"/>
    </location>
</feature>
<gene>
    <name evidence="2" type="ordered locus">MXAN_7300</name>
</gene>
<name>Q1CW10_MYXXD</name>
<feature type="region of interest" description="Disordered" evidence="1">
    <location>
        <begin position="1"/>
        <end position="46"/>
    </location>
</feature>
<dbReference type="AlphaFoldDB" id="Q1CW10"/>
<evidence type="ECO:0000313" key="2">
    <source>
        <dbReference type="EMBL" id="ABF86205.1"/>
    </source>
</evidence>
<feature type="region of interest" description="Disordered" evidence="1">
    <location>
        <begin position="68"/>
        <end position="107"/>
    </location>
</feature>
<reference evidence="2 3" key="1">
    <citation type="journal article" date="2006" name="Proc. Natl. Acad. Sci. U.S.A.">
        <title>Evolution of sensory complexity recorded in a myxobacterial genome.</title>
        <authorList>
            <person name="Goldman B.S."/>
            <person name="Nierman W.C."/>
            <person name="Kaiser D."/>
            <person name="Slater S.C."/>
            <person name="Durkin A.S."/>
            <person name="Eisen J.A."/>
            <person name="Ronning C.M."/>
            <person name="Barbazuk W.B."/>
            <person name="Blanchard M."/>
            <person name="Field C."/>
            <person name="Halling C."/>
            <person name="Hinkle G."/>
            <person name="Iartchuk O."/>
            <person name="Kim H.S."/>
            <person name="Mackenzie C."/>
            <person name="Madupu R."/>
            <person name="Miller N."/>
            <person name="Shvartsbeyn A."/>
            <person name="Sullivan S.A."/>
            <person name="Vaudin M."/>
            <person name="Wiegand R."/>
            <person name="Kaplan H.B."/>
        </authorList>
    </citation>
    <scope>NUCLEOTIDE SEQUENCE [LARGE SCALE GENOMIC DNA]</scope>
    <source>
        <strain evidence="3">DK1622</strain>
    </source>
</reference>
<dbReference type="Proteomes" id="UP000002402">
    <property type="component" value="Chromosome"/>
</dbReference>
<evidence type="ECO:0000313" key="3">
    <source>
        <dbReference type="Proteomes" id="UP000002402"/>
    </source>
</evidence>
<sequence length="107" mass="10910">MAGEAWARGQKRRSEDQGKGFQKGVTTSSPSSGNQGPVSPPAESTWKSCAGMKPCPSSATLFPAALAATSSTSTACPGLPPSTKKSPGRTSSREGRPLRDSSECVPA</sequence>
<keyword evidence="3" id="KW-1185">Reference proteome</keyword>